<dbReference type="GO" id="GO:0003700">
    <property type="term" value="F:DNA-binding transcription factor activity"/>
    <property type="evidence" value="ECO:0007669"/>
    <property type="project" value="InterPro"/>
</dbReference>
<dbReference type="CDD" id="cd03138">
    <property type="entry name" value="GATase1_AraC_2"/>
    <property type="match status" value="1"/>
</dbReference>
<dbReference type="OrthoDB" id="9803764at2"/>
<dbReference type="InterPro" id="IPR009057">
    <property type="entry name" value="Homeodomain-like_sf"/>
</dbReference>
<dbReference type="InterPro" id="IPR002818">
    <property type="entry name" value="DJ-1/PfpI"/>
</dbReference>
<dbReference type="SUPFAM" id="SSF52317">
    <property type="entry name" value="Class I glutamine amidotransferase-like"/>
    <property type="match status" value="1"/>
</dbReference>
<dbReference type="PANTHER" id="PTHR43130:SF3">
    <property type="entry name" value="HTH-TYPE TRANSCRIPTIONAL REGULATOR RV1931C"/>
    <property type="match status" value="1"/>
</dbReference>
<keyword evidence="1" id="KW-0805">Transcription regulation</keyword>
<keyword evidence="5" id="KW-1185">Reference proteome</keyword>
<dbReference type="Pfam" id="PF12833">
    <property type="entry name" value="HTH_18"/>
    <property type="match status" value="1"/>
</dbReference>
<dbReference type="RefSeq" id="WP_073135070.1">
    <property type="nucleotide sequence ID" value="NZ_FQWQ01000001.1"/>
</dbReference>
<evidence type="ECO:0000259" key="3">
    <source>
        <dbReference type="PROSITE" id="PS01124"/>
    </source>
</evidence>
<dbReference type="STRING" id="947013.SAMN04488109_2218"/>
<sequence length="328" mass="36886">MKNVWILVPETAVSAAIVDPRYMFTAVNEFIKSSGQPPLFNVQLVGLTKEVKLSDGLISIHTDATLKTAKQADLIIVPAISGNLANAIKLNQEFLPWITQQYKNGAEVASLCLGAFLLASTGLLDGKTCSTHWLYVNEFRGMFPEVTLVDNKIITEQNGLYSSGGANSYWNLLLYLVEKYTNREMAILASKFFVLDISRDSQSPFSIFKGQKIHDDPEIVKVQEFIEGHVPDKISIDQLSEEFGIGRRTLERRFKKATSNTVVEYIQRVKIEASKKQLESGRKTVNEVMYDVGYTDSKAFRDVFKKVAGLSPVDYRNKFNREVVLPRT</sequence>
<keyword evidence="2" id="KW-0804">Transcription</keyword>
<evidence type="ECO:0000256" key="1">
    <source>
        <dbReference type="ARBA" id="ARBA00023015"/>
    </source>
</evidence>
<dbReference type="InterPro" id="IPR052158">
    <property type="entry name" value="INH-QAR"/>
</dbReference>
<dbReference type="Gene3D" id="3.40.50.880">
    <property type="match status" value="1"/>
</dbReference>
<evidence type="ECO:0000313" key="4">
    <source>
        <dbReference type="EMBL" id="SHG86793.1"/>
    </source>
</evidence>
<dbReference type="InterPro" id="IPR029062">
    <property type="entry name" value="Class_I_gatase-like"/>
</dbReference>
<proteinExistence type="predicted"/>
<dbReference type="SUPFAM" id="SSF46689">
    <property type="entry name" value="Homeodomain-like"/>
    <property type="match status" value="2"/>
</dbReference>
<evidence type="ECO:0000256" key="2">
    <source>
        <dbReference type="ARBA" id="ARBA00023163"/>
    </source>
</evidence>
<accession>A0A1M5NCT6</accession>
<dbReference type="PANTHER" id="PTHR43130">
    <property type="entry name" value="ARAC-FAMILY TRANSCRIPTIONAL REGULATOR"/>
    <property type="match status" value="1"/>
</dbReference>
<dbReference type="PROSITE" id="PS01124">
    <property type="entry name" value="HTH_ARAC_FAMILY_2"/>
    <property type="match status" value="1"/>
</dbReference>
<dbReference type="EMBL" id="FQWQ01000001">
    <property type="protein sequence ID" value="SHG86793.1"/>
    <property type="molecule type" value="Genomic_DNA"/>
</dbReference>
<dbReference type="GO" id="GO:0043565">
    <property type="term" value="F:sequence-specific DNA binding"/>
    <property type="evidence" value="ECO:0007669"/>
    <property type="project" value="InterPro"/>
</dbReference>
<gene>
    <name evidence="4" type="ORF">SAMN04488109_2218</name>
</gene>
<organism evidence="4 5">
    <name type="scientific">Chryseolinea serpens</name>
    <dbReference type="NCBI Taxonomy" id="947013"/>
    <lineage>
        <taxon>Bacteria</taxon>
        <taxon>Pseudomonadati</taxon>
        <taxon>Bacteroidota</taxon>
        <taxon>Cytophagia</taxon>
        <taxon>Cytophagales</taxon>
        <taxon>Fulvivirgaceae</taxon>
        <taxon>Chryseolinea</taxon>
    </lineage>
</organism>
<dbReference type="SMART" id="SM00342">
    <property type="entry name" value="HTH_ARAC"/>
    <property type="match status" value="1"/>
</dbReference>
<dbReference type="Pfam" id="PF01965">
    <property type="entry name" value="DJ-1_PfpI"/>
    <property type="match status" value="1"/>
</dbReference>
<name>A0A1M5NCT6_9BACT</name>
<protein>
    <submittedName>
        <fullName evidence="4">Transcriptional regulator, AraC family with amidase-like domain</fullName>
    </submittedName>
</protein>
<dbReference type="AlphaFoldDB" id="A0A1M5NCT6"/>
<dbReference type="Proteomes" id="UP000184212">
    <property type="component" value="Unassembled WGS sequence"/>
</dbReference>
<dbReference type="InterPro" id="IPR018060">
    <property type="entry name" value="HTH_AraC"/>
</dbReference>
<reference evidence="4 5" key="1">
    <citation type="submission" date="2016-11" db="EMBL/GenBank/DDBJ databases">
        <authorList>
            <person name="Jaros S."/>
            <person name="Januszkiewicz K."/>
            <person name="Wedrychowicz H."/>
        </authorList>
    </citation>
    <scope>NUCLEOTIDE SEQUENCE [LARGE SCALE GENOMIC DNA]</scope>
    <source>
        <strain evidence="4 5">DSM 24574</strain>
    </source>
</reference>
<evidence type="ECO:0000313" key="5">
    <source>
        <dbReference type="Proteomes" id="UP000184212"/>
    </source>
</evidence>
<dbReference type="Gene3D" id="1.10.10.60">
    <property type="entry name" value="Homeodomain-like"/>
    <property type="match status" value="2"/>
</dbReference>
<feature type="domain" description="HTH araC/xylS-type" evidence="3">
    <location>
        <begin position="220"/>
        <end position="318"/>
    </location>
</feature>